<name>A9LGS6_9BACT</name>
<proteinExistence type="predicted"/>
<dbReference type="EMBL" id="EF591885">
    <property type="protein sequence ID" value="ABX10597.1"/>
    <property type="molecule type" value="Genomic_DNA"/>
</dbReference>
<protein>
    <submittedName>
        <fullName evidence="1">Uncharacterized protein</fullName>
    </submittedName>
</protein>
<accession>A9LGS6</accession>
<reference evidence="1" key="1">
    <citation type="journal article" date="2007" name="ISME J.">
        <title>Fosmids of novel marine Planctomycetes from the Namibian and Oregon coast upwelling systems and their cross-comparison with planctomycete genomes.</title>
        <authorList>
            <person name="Woebken D."/>
            <person name="Teeling H."/>
            <person name="Wecker P."/>
            <person name="Dumitriu A."/>
            <person name="Kostadinov I."/>
            <person name="DeLong E.F."/>
            <person name="Amann R."/>
            <person name="Gloeckner F.O."/>
        </authorList>
    </citation>
    <scope>NUCLEOTIDE SEQUENCE</scope>
</reference>
<sequence>MDLGNVMTFDEMSYQPLGDKKNSAFFEEYRQKIYERRKSSGLSELLGPMRAVVVQVEHGDAVSYLCELYLMGPYRLAAAFESETHRVFLLKSKPEFPRLIVMEPLVSEYRDEITLLNSLYPLAAVKPNARYVGEVFAALDQLEVRRILESHSIRFNYHHETKNPLITDSAFVFSFPSDYSGNRIGYCQVDLDDVDALGLGTQIQLPSEVLSQLDLVDEFSRQHRLDPLVMGLDHMATRVLAGEREDAILEFLTMSNYYFWGAYNIADMNSSTNVNRSSSVEDDKQSPAKVFTANNTPSFVNSFDDLPMPTEDFVRNFGRRMHHLAYEVCDGDHGSGEKNVDYVVGTLKEKGVAFLANVVGECLDEPNLKQIFSKHSAYSILITEYVERCHGYEGFFTKSNVAALTAAAGQDEQYRHGRVFD</sequence>
<organism evidence="1">
    <name type="scientific">uncultured planctomycete 6N14</name>
    <dbReference type="NCBI Taxonomy" id="455069"/>
    <lineage>
        <taxon>Bacteria</taxon>
        <taxon>Pseudomonadati</taxon>
        <taxon>Planctomycetota</taxon>
        <taxon>Planctomycetia</taxon>
        <taxon>Planctomycetales</taxon>
        <taxon>environmental samples</taxon>
    </lineage>
</organism>
<dbReference type="AlphaFoldDB" id="A9LGS6"/>
<gene>
    <name evidence="1" type="ORF">6N14_4</name>
</gene>
<evidence type="ECO:0000313" key="1">
    <source>
        <dbReference type="EMBL" id="ABX10597.1"/>
    </source>
</evidence>